<dbReference type="Proteomes" id="UP000176288">
    <property type="component" value="Chromosome"/>
</dbReference>
<reference evidence="1 2" key="1">
    <citation type="submission" date="2016-10" db="EMBL/GenBank/DDBJ databases">
        <title>Actinomyces aegypiusis sp. nov., isolated from the Aegypius monachus in Qinghai Tibet Plateau China.</title>
        <authorList>
            <person name="Wang Y."/>
        </authorList>
    </citation>
    <scope>NUCLEOTIDE SEQUENCE [LARGE SCALE GENOMIC DNA]</scope>
    <source>
        <strain evidence="1 2">VUL4_3</strain>
    </source>
</reference>
<accession>A0A1D9MJK9</accession>
<evidence type="ECO:0000313" key="2">
    <source>
        <dbReference type="Proteomes" id="UP000176288"/>
    </source>
</evidence>
<gene>
    <name evidence="1" type="ORF">BK816_03490</name>
</gene>
<dbReference type="OrthoDB" id="3827359at2"/>
<dbReference type="AlphaFoldDB" id="A0A1D9MJK9"/>
<dbReference type="STRING" id="1912795.BK816_03490"/>
<name>A0A1D9MJK9_9ACTO</name>
<evidence type="ECO:0000313" key="1">
    <source>
        <dbReference type="EMBL" id="AOZ72472.1"/>
    </source>
</evidence>
<organism evidence="1 2">
    <name type="scientific">Boudabousia tangfeifanii</name>
    <dbReference type="NCBI Taxonomy" id="1912795"/>
    <lineage>
        <taxon>Bacteria</taxon>
        <taxon>Bacillati</taxon>
        <taxon>Actinomycetota</taxon>
        <taxon>Actinomycetes</taxon>
        <taxon>Actinomycetales</taxon>
        <taxon>Actinomycetaceae</taxon>
        <taxon>Boudabousia</taxon>
    </lineage>
</organism>
<sequence>MSIELVIADLESKFSASLRAEAESMVAEMVPAYQSGITLLGRLKGSLGQEIELTLTDGRVIDGCLLRATKDWVLLRTAYESVLIPLSQVNVFGPLGKALMGSHRLDNLSMGTILRDLADKKSLVRLFLLSGNWLGHVVSCGSDWIGFRVYETRKELIVPLTAIVSISTPVILEE</sequence>
<keyword evidence="2" id="KW-1185">Reference proteome</keyword>
<dbReference type="EMBL" id="CP017812">
    <property type="protein sequence ID" value="AOZ72472.1"/>
    <property type="molecule type" value="Genomic_DNA"/>
</dbReference>
<dbReference type="RefSeq" id="WP_071163938.1">
    <property type="nucleotide sequence ID" value="NZ_CP017812.1"/>
</dbReference>
<protein>
    <submittedName>
        <fullName evidence="1">Uncharacterized protein</fullName>
    </submittedName>
</protein>
<proteinExistence type="predicted"/>
<dbReference type="KEGG" id="avu:BK816_03490"/>